<dbReference type="InterPro" id="IPR025875">
    <property type="entry name" value="Leu-rich_rpt_4"/>
</dbReference>
<dbReference type="PROSITE" id="PS51450">
    <property type="entry name" value="LRR"/>
    <property type="match status" value="2"/>
</dbReference>
<keyword evidence="7" id="KW-1185">Reference proteome</keyword>
<proteinExistence type="predicted"/>
<evidence type="ECO:0000256" key="2">
    <source>
        <dbReference type="ARBA" id="ARBA00022737"/>
    </source>
</evidence>
<keyword evidence="2" id="KW-0677">Repeat</keyword>
<keyword evidence="3" id="KW-0472">Membrane</keyword>
<dbReference type="SUPFAM" id="SSF52058">
    <property type="entry name" value="L domain-like"/>
    <property type="match status" value="1"/>
</dbReference>
<dbReference type="EMBL" id="VORV01000031">
    <property type="protein sequence ID" value="TXD75347.1"/>
    <property type="molecule type" value="Genomic_DNA"/>
</dbReference>
<reference evidence="4 6" key="1">
    <citation type="submission" date="2018-06" db="EMBL/GenBank/DDBJ databases">
        <title>Genomic Encyclopedia of Archaeal and Bacterial Type Strains, Phase II (KMG-II): from individual species to whole genera.</title>
        <authorList>
            <person name="Goeker M."/>
        </authorList>
    </citation>
    <scope>NUCLEOTIDE SEQUENCE [LARGE SCALE GENOMIC DNA]</scope>
    <source>
        <strain evidence="4 6">DSM 22686</strain>
    </source>
</reference>
<dbReference type="Gene3D" id="3.80.10.10">
    <property type="entry name" value="Ribonuclease Inhibitor"/>
    <property type="match status" value="1"/>
</dbReference>
<evidence type="ECO:0000313" key="6">
    <source>
        <dbReference type="Proteomes" id="UP000249115"/>
    </source>
</evidence>
<evidence type="ECO:0000256" key="3">
    <source>
        <dbReference type="SAM" id="Phobius"/>
    </source>
</evidence>
<dbReference type="InterPro" id="IPR003591">
    <property type="entry name" value="Leu-rich_rpt_typical-subtyp"/>
</dbReference>
<dbReference type="RefSeq" id="WP_143244278.1">
    <property type="nucleotide sequence ID" value="NZ_MSSV01000048.1"/>
</dbReference>
<keyword evidence="1" id="KW-0433">Leucine-rich repeat</keyword>
<evidence type="ECO:0000313" key="4">
    <source>
        <dbReference type="EMBL" id="PZX49025.1"/>
    </source>
</evidence>
<dbReference type="AlphaFoldDB" id="A0A2W7RE90"/>
<evidence type="ECO:0000256" key="1">
    <source>
        <dbReference type="ARBA" id="ARBA00022614"/>
    </source>
</evidence>
<dbReference type="Proteomes" id="UP000249115">
    <property type="component" value="Unassembled WGS sequence"/>
</dbReference>
<reference evidence="5 7" key="2">
    <citation type="submission" date="2019-08" db="EMBL/GenBank/DDBJ databases">
        <title>Genome of Algoriphagus ratkowskyi IC026.</title>
        <authorList>
            <person name="Bowman J.P."/>
        </authorList>
    </citation>
    <scope>NUCLEOTIDE SEQUENCE [LARGE SCALE GENOMIC DNA]</scope>
    <source>
        <strain evidence="5 7">IC026</strain>
    </source>
</reference>
<dbReference type="SMART" id="SM00369">
    <property type="entry name" value="LRR_TYP"/>
    <property type="match status" value="4"/>
</dbReference>
<sequence length="466" mass="53771">MKRIINSPLKILGLLTLIFGLLGVLTFSYFFFVGIYLVGIGLLIYLIDFLTLKLLKDKRKYWITQSILATVYLILAFVTYMKWQEHNYLIFPKNFKGQAGIIFGIEGYPELPKTKFWKKTINIPKDGIIITSTKVEDIPNSIRSACSDNSRVNYQDINWEPNFEMDCIICDSKIKSWLFQVDSESSTVKEIMTSLCNEIASNKKNSFYKSENSVVWSDNNGKYLWLQNKGLTSLPEGLGKLNIYKAILTGNDLTEIPKQIFQINTLEDLILAVNPISEFPCDLSRLKRLRSVSFAETAIKEINCDLSQLDNLEHFDIARNGLIKFPDQIKTIPNLTWLSLNSNQFTDFSFIDSRLKNLETLYLYSNKVKSISPETKFLGNLKELLIFDNEIESIPDNIADLKNLEKLEIWDNPIRRISPKIAQLTKLKSIQLDDDFLTQTDKDKLKKWLPNCEINYQTRSEKKNAL</sequence>
<feature type="transmembrane region" description="Helical" evidence="3">
    <location>
        <begin position="12"/>
        <end position="30"/>
    </location>
</feature>
<dbReference type="Proteomes" id="UP000321927">
    <property type="component" value="Unassembled WGS sequence"/>
</dbReference>
<keyword evidence="3" id="KW-0812">Transmembrane</keyword>
<dbReference type="OrthoDB" id="414967at2"/>
<dbReference type="PANTHER" id="PTHR48051:SF1">
    <property type="entry name" value="RAS SUPPRESSOR PROTEIN 1"/>
    <property type="match status" value="1"/>
</dbReference>
<dbReference type="Pfam" id="PF12799">
    <property type="entry name" value="LRR_4"/>
    <property type="match status" value="1"/>
</dbReference>
<comment type="caution">
    <text evidence="4">The sequence shown here is derived from an EMBL/GenBank/DDBJ whole genome shotgun (WGS) entry which is preliminary data.</text>
</comment>
<dbReference type="InterPro" id="IPR050216">
    <property type="entry name" value="LRR_domain-containing"/>
</dbReference>
<dbReference type="PANTHER" id="PTHR48051">
    <property type="match status" value="1"/>
</dbReference>
<accession>A0A2W7RE90</accession>
<dbReference type="SMART" id="SM00365">
    <property type="entry name" value="LRR_SD22"/>
    <property type="match status" value="4"/>
</dbReference>
<dbReference type="InterPro" id="IPR032675">
    <property type="entry name" value="LRR_dom_sf"/>
</dbReference>
<feature type="transmembrane region" description="Helical" evidence="3">
    <location>
        <begin position="62"/>
        <end position="83"/>
    </location>
</feature>
<dbReference type="GO" id="GO:0005737">
    <property type="term" value="C:cytoplasm"/>
    <property type="evidence" value="ECO:0007669"/>
    <property type="project" value="TreeGrafter"/>
</dbReference>
<organism evidence="4 6">
    <name type="scientific">Algoriphagus ratkowskyi</name>
    <dbReference type="NCBI Taxonomy" id="57028"/>
    <lineage>
        <taxon>Bacteria</taxon>
        <taxon>Pseudomonadati</taxon>
        <taxon>Bacteroidota</taxon>
        <taxon>Cytophagia</taxon>
        <taxon>Cytophagales</taxon>
        <taxon>Cyclobacteriaceae</taxon>
        <taxon>Algoriphagus</taxon>
    </lineage>
</organism>
<gene>
    <name evidence="5" type="ORF">ESW18_20855</name>
    <name evidence="4" type="ORF">LV84_04310</name>
</gene>
<keyword evidence="3" id="KW-1133">Transmembrane helix</keyword>
<dbReference type="EMBL" id="QKZU01000038">
    <property type="protein sequence ID" value="PZX49025.1"/>
    <property type="molecule type" value="Genomic_DNA"/>
</dbReference>
<feature type="transmembrane region" description="Helical" evidence="3">
    <location>
        <begin position="36"/>
        <end position="55"/>
    </location>
</feature>
<name>A0A2W7RE90_9BACT</name>
<protein>
    <submittedName>
        <fullName evidence="4">Leucine rich repeat (LRR) protein</fullName>
    </submittedName>
</protein>
<dbReference type="InterPro" id="IPR001611">
    <property type="entry name" value="Leu-rich_rpt"/>
</dbReference>
<evidence type="ECO:0000313" key="5">
    <source>
        <dbReference type="EMBL" id="TXD75347.1"/>
    </source>
</evidence>
<evidence type="ECO:0000313" key="7">
    <source>
        <dbReference type="Proteomes" id="UP000321927"/>
    </source>
</evidence>